<reference evidence="2" key="1">
    <citation type="submission" date="2021-02" db="EMBL/GenBank/DDBJ databases">
        <authorList>
            <person name="Palmer J.M."/>
        </authorList>
    </citation>
    <scope>NUCLEOTIDE SEQUENCE</scope>
    <source>
        <strain evidence="2">SCRP23</strain>
    </source>
</reference>
<feature type="coiled-coil region" evidence="1">
    <location>
        <begin position="16"/>
        <end position="230"/>
    </location>
</feature>
<dbReference type="EMBL" id="JAGDFL010000003">
    <property type="protein sequence ID" value="KAG7402178.1"/>
    <property type="molecule type" value="Genomic_DNA"/>
</dbReference>
<proteinExistence type="predicted"/>
<comment type="caution">
    <text evidence="2">The sequence shown here is derived from an EMBL/GenBank/DDBJ whole genome shotgun (WGS) entry which is preliminary data.</text>
</comment>
<dbReference type="OrthoDB" id="68989at2759"/>
<organism evidence="2 3">
    <name type="scientific">Phytophthora boehmeriae</name>
    <dbReference type="NCBI Taxonomy" id="109152"/>
    <lineage>
        <taxon>Eukaryota</taxon>
        <taxon>Sar</taxon>
        <taxon>Stramenopiles</taxon>
        <taxon>Oomycota</taxon>
        <taxon>Peronosporomycetes</taxon>
        <taxon>Peronosporales</taxon>
        <taxon>Peronosporaceae</taxon>
        <taxon>Phytophthora</taxon>
    </lineage>
</organism>
<protein>
    <submittedName>
        <fullName evidence="2">Uncharacterized protein</fullName>
    </submittedName>
</protein>
<accession>A0A8T1XD24</accession>
<name>A0A8T1XD24_9STRA</name>
<keyword evidence="1" id="KW-0175">Coiled coil</keyword>
<evidence type="ECO:0000256" key="1">
    <source>
        <dbReference type="SAM" id="Coils"/>
    </source>
</evidence>
<keyword evidence="3" id="KW-1185">Reference proteome</keyword>
<evidence type="ECO:0000313" key="2">
    <source>
        <dbReference type="EMBL" id="KAG7402178.1"/>
    </source>
</evidence>
<sequence>MEEASPAPSESLPELTRRLQDERDALRLEVEDLTRCLAQEKAARATLENEAQLRELELRHLQQRSSQAAQQARDKLLAVEKELEDEAAMHKMAVLGRNAATQKNTALAAELKAMETKWKKELEKKELAVAEAEQATEEARALRINRDQLVQRTESDAKRVRELWQQIAREHQVKVDALTQELLNARQVSTDAHGAVTEHVDKIERLEIMLQTTREEKVALQLQLATATSERSQSLEQNKQNRLKEKNWGDEQHRVALELKEAKSECRLLAQREKAAAKEREAAVSTAQRAQSALEERTEELMALKTEFADLLDKHELLIEQHKQGAREREAQLILRTKKLRDGKRCAEELARLRQEEVSGYKQVIYTVNARLTEVQELSEATQSNAWSLPQESNNAKTSLCIYRH</sequence>
<gene>
    <name evidence="2" type="ORF">PHYBOEH_005741</name>
</gene>
<dbReference type="Proteomes" id="UP000693981">
    <property type="component" value="Unassembled WGS sequence"/>
</dbReference>
<dbReference type="AlphaFoldDB" id="A0A8T1XD24"/>
<evidence type="ECO:0000313" key="3">
    <source>
        <dbReference type="Proteomes" id="UP000693981"/>
    </source>
</evidence>
<feature type="coiled-coil region" evidence="1">
    <location>
        <begin position="259"/>
        <end position="314"/>
    </location>
</feature>